<accession>A0ABU7AKU2</accession>
<proteinExistence type="predicted"/>
<sequence length="257" mass="27868">PPNLRDGSTEVTPAEGTGGDPASSARTPRSSKHRQRSGAQQPGATAGGGEEPDSDSQPCSISPASLEVFRRRSIFRPPRRSSSGYFSFDCDSLPSSPLSPHPVTADKATQTASPTGQVMNHALQRMAVEHGGLRLHGHSLNPYSAWQGNAARDMQSETFGRQLRAIGDDYNNHLMKLHYTHKYAEIKRDGTLFLQVSNSWKETIKTYLYSYLSSSAYPGPGRGGSRLSRDAQTSLSPDTSSSSSGWSPRRSQASRET</sequence>
<evidence type="ECO:0000313" key="3">
    <source>
        <dbReference type="Proteomes" id="UP001345963"/>
    </source>
</evidence>
<reference evidence="2 3" key="1">
    <citation type="submission" date="2021-07" db="EMBL/GenBank/DDBJ databases">
        <authorList>
            <person name="Palmer J.M."/>
        </authorList>
    </citation>
    <scope>NUCLEOTIDE SEQUENCE [LARGE SCALE GENOMIC DNA]</scope>
    <source>
        <strain evidence="2 3">AT_MEX2019</strain>
        <tissue evidence="2">Muscle</tissue>
    </source>
</reference>
<feature type="compositionally biased region" description="Low complexity" evidence="1">
    <location>
        <begin position="231"/>
        <end position="251"/>
    </location>
</feature>
<name>A0ABU7AKU2_9TELE</name>
<organism evidence="2 3">
    <name type="scientific">Ataeniobius toweri</name>
    <dbReference type="NCBI Taxonomy" id="208326"/>
    <lineage>
        <taxon>Eukaryota</taxon>
        <taxon>Metazoa</taxon>
        <taxon>Chordata</taxon>
        <taxon>Craniata</taxon>
        <taxon>Vertebrata</taxon>
        <taxon>Euteleostomi</taxon>
        <taxon>Actinopterygii</taxon>
        <taxon>Neopterygii</taxon>
        <taxon>Teleostei</taxon>
        <taxon>Neoteleostei</taxon>
        <taxon>Acanthomorphata</taxon>
        <taxon>Ovalentaria</taxon>
        <taxon>Atherinomorphae</taxon>
        <taxon>Cyprinodontiformes</taxon>
        <taxon>Goodeidae</taxon>
        <taxon>Ataeniobius</taxon>
    </lineage>
</organism>
<feature type="region of interest" description="Disordered" evidence="1">
    <location>
        <begin position="1"/>
        <end position="61"/>
    </location>
</feature>
<gene>
    <name evidence="2" type="ORF">ATANTOWER_023772</name>
</gene>
<feature type="non-terminal residue" evidence="2">
    <location>
        <position position="1"/>
    </location>
</feature>
<dbReference type="EMBL" id="JAHUTI010020202">
    <property type="protein sequence ID" value="MED6238523.1"/>
    <property type="molecule type" value="Genomic_DNA"/>
</dbReference>
<feature type="region of interest" description="Disordered" evidence="1">
    <location>
        <begin position="218"/>
        <end position="257"/>
    </location>
</feature>
<keyword evidence="3" id="KW-1185">Reference proteome</keyword>
<comment type="caution">
    <text evidence="2">The sequence shown here is derived from an EMBL/GenBank/DDBJ whole genome shotgun (WGS) entry which is preliminary data.</text>
</comment>
<evidence type="ECO:0000313" key="2">
    <source>
        <dbReference type="EMBL" id="MED6238523.1"/>
    </source>
</evidence>
<protein>
    <submittedName>
        <fullName evidence="2">Uncharacterized protein</fullName>
    </submittedName>
</protein>
<dbReference type="Proteomes" id="UP001345963">
    <property type="component" value="Unassembled WGS sequence"/>
</dbReference>
<evidence type="ECO:0000256" key="1">
    <source>
        <dbReference type="SAM" id="MobiDB-lite"/>
    </source>
</evidence>